<gene>
    <name evidence="1" type="ORF">C427_1629</name>
</gene>
<dbReference type="PATRIC" id="fig|1129794.4.peg.1612"/>
<dbReference type="AlphaFoldDB" id="K7A519"/>
<dbReference type="EMBL" id="CP003837">
    <property type="protein sequence ID" value="AGH43738.1"/>
    <property type="molecule type" value="Genomic_DNA"/>
</dbReference>
<name>K7A519_9ALTE</name>
<sequence length="52" mass="6254">MSVALGLDVKDDFTWITSKKLRPELKDTYLKYQKLKSLLGRDFLWLNFYKIN</sequence>
<dbReference type="Proteomes" id="UP000011864">
    <property type="component" value="Chromosome"/>
</dbReference>
<reference evidence="1 2" key="1">
    <citation type="journal article" date="2013" name="Genome Announc.">
        <title>Complete Genome Sequence of Glaciecola psychrophila Strain 170T.</title>
        <authorList>
            <person name="Yin J."/>
            <person name="Chen J."/>
            <person name="Liu G."/>
            <person name="Yu Y."/>
            <person name="Song L."/>
            <person name="Wang X."/>
            <person name="Qu X."/>
        </authorList>
    </citation>
    <scope>NUCLEOTIDE SEQUENCE [LARGE SCALE GENOMIC DNA]</scope>
    <source>
        <strain evidence="1 2">170</strain>
    </source>
</reference>
<accession>K7A519</accession>
<dbReference type="STRING" id="1129794.C427_1629"/>
<evidence type="ECO:0000313" key="1">
    <source>
        <dbReference type="EMBL" id="AGH43738.1"/>
    </source>
</evidence>
<organism evidence="1 2">
    <name type="scientific">Paraglaciecola psychrophila 170</name>
    <dbReference type="NCBI Taxonomy" id="1129794"/>
    <lineage>
        <taxon>Bacteria</taxon>
        <taxon>Pseudomonadati</taxon>
        <taxon>Pseudomonadota</taxon>
        <taxon>Gammaproteobacteria</taxon>
        <taxon>Alteromonadales</taxon>
        <taxon>Alteromonadaceae</taxon>
        <taxon>Paraglaciecola</taxon>
    </lineage>
</organism>
<evidence type="ECO:0000313" key="2">
    <source>
        <dbReference type="Proteomes" id="UP000011864"/>
    </source>
</evidence>
<protein>
    <submittedName>
        <fullName evidence="1">Uncharacterized protein</fullName>
    </submittedName>
</protein>
<proteinExistence type="predicted"/>
<dbReference type="KEGG" id="gps:C427_1629"/>
<dbReference type="HOGENOM" id="CLU_3082853_0_0_6"/>
<keyword evidence="2" id="KW-1185">Reference proteome</keyword>